<keyword evidence="2" id="KW-1185">Reference proteome</keyword>
<dbReference type="AlphaFoldDB" id="A0ABD2AV06"/>
<dbReference type="EMBL" id="JAUDFV010000139">
    <property type="protein sequence ID" value="KAL2724449.1"/>
    <property type="molecule type" value="Genomic_DNA"/>
</dbReference>
<evidence type="ECO:0000313" key="1">
    <source>
        <dbReference type="EMBL" id="KAL2724449.1"/>
    </source>
</evidence>
<accession>A0ABD2AV06</accession>
<evidence type="ECO:0000313" key="2">
    <source>
        <dbReference type="Proteomes" id="UP001607302"/>
    </source>
</evidence>
<sequence>NVIYYSVHHGRWNSTLFLYKSIKRSLLVSSQINQQQFQLTLMLTYHFYNLLWINLLRGRVFWSHQGTS</sequence>
<proteinExistence type="predicted"/>
<dbReference type="Proteomes" id="UP001607302">
    <property type="component" value="Unassembled WGS sequence"/>
</dbReference>
<comment type="caution">
    <text evidence="1">The sequence shown here is derived from an EMBL/GenBank/DDBJ whole genome shotgun (WGS) entry which is preliminary data.</text>
</comment>
<protein>
    <submittedName>
        <fullName evidence="1">Uncharacterized protein</fullName>
    </submittedName>
</protein>
<reference evidence="1 2" key="1">
    <citation type="journal article" date="2024" name="Ann. Entomol. Soc. Am.">
        <title>Genomic analyses of the southern and eastern yellowjacket wasps (Hymenoptera: Vespidae) reveal evolutionary signatures of social life.</title>
        <authorList>
            <person name="Catto M.A."/>
            <person name="Caine P.B."/>
            <person name="Orr S.E."/>
            <person name="Hunt B.G."/>
            <person name="Goodisman M.A.D."/>
        </authorList>
    </citation>
    <scope>NUCLEOTIDE SEQUENCE [LARGE SCALE GENOMIC DNA]</scope>
    <source>
        <strain evidence="1">233</strain>
        <tissue evidence="1">Head and thorax</tissue>
    </source>
</reference>
<name>A0ABD2AV06_VESSQ</name>
<gene>
    <name evidence="1" type="ORF">V1478_008962</name>
</gene>
<feature type="non-terminal residue" evidence="1">
    <location>
        <position position="1"/>
    </location>
</feature>
<organism evidence="1 2">
    <name type="scientific">Vespula squamosa</name>
    <name type="common">Southern yellow jacket</name>
    <name type="synonym">Wasp</name>
    <dbReference type="NCBI Taxonomy" id="30214"/>
    <lineage>
        <taxon>Eukaryota</taxon>
        <taxon>Metazoa</taxon>
        <taxon>Ecdysozoa</taxon>
        <taxon>Arthropoda</taxon>
        <taxon>Hexapoda</taxon>
        <taxon>Insecta</taxon>
        <taxon>Pterygota</taxon>
        <taxon>Neoptera</taxon>
        <taxon>Endopterygota</taxon>
        <taxon>Hymenoptera</taxon>
        <taxon>Apocrita</taxon>
        <taxon>Aculeata</taxon>
        <taxon>Vespoidea</taxon>
        <taxon>Vespidae</taxon>
        <taxon>Vespinae</taxon>
        <taxon>Vespula</taxon>
    </lineage>
</organism>